<dbReference type="EMBL" id="DAEPXK010000001">
    <property type="protein sequence ID" value="HBH1540628.1"/>
    <property type="molecule type" value="Genomic_DNA"/>
</dbReference>
<gene>
    <name evidence="9" type="primary">crr</name>
    <name evidence="12" type="synonym">crr_2</name>
    <name evidence="13" type="synonym">crr_4</name>
    <name evidence="10" type="ORF">BN1095_510015</name>
    <name evidence="8" type="ORF">BN1096_700275</name>
    <name evidence="9" type="ORF">BN1097_710273</name>
    <name evidence="11" type="ORF">KRM00_000076</name>
    <name evidence="13" type="ORF">SAMEA1402399_01008</name>
    <name evidence="12" type="ORF">SAMEA3375112_01479</name>
</gene>
<reference evidence="11" key="3">
    <citation type="journal article" date="2018" name="Genome Biol.">
        <title>SKESA: strategic k-mer extension for scrupulous assemblies.</title>
        <authorList>
            <person name="Souvorov A."/>
            <person name="Agarwala R."/>
            <person name="Lipman D.J."/>
        </authorList>
    </citation>
    <scope>NUCLEOTIDE SEQUENCE</scope>
    <source>
        <strain evidence="11">HN1000</strain>
    </source>
</reference>
<dbReference type="EC" id="2.7.1.-" evidence="9 13"/>
<dbReference type="GeneID" id="66355504"/>
<dbReference type="AlphaFoldDB" id="A0A031WGV8"/>
<keyword evidence="5" id="KW-0598">Phosphotransferase system</keyword>
<dbReference type="Gene3D" id="2.70.70.10">
    <property type="entry name" value="Glucose Permease (Domain IIA)"/>
    <property type="match status" value="1"/>
</dbReference>
<keyword evidence="2" id="KW-0813">Transport</keyword>
<evidence type="ECO:0000256" key="2">
    <source>
        <dbReference type="ARBA" id="ARBA00022448"/>
    </source>
</evidence>
<dbReference type="EMBL" id="LK932525">
    <property type="protein sequence ID" value="CDS88979.1"/>
    <property type="molecule type" value="Genomic_DNA"/>
</dbReference>
<dbReference type="EMBL" id="FUPS01000004">
    <property type="protein sequence ID" value="SJS18665.1"/>
    <property type="molecule type" value="Genomic_DNA"/>
</dbReference>
<protein>
    <submittedName>
        <fullName evidence="9">Glucose-specific phosphotransferase enzyme IIA component</fullName>
        <ecNumber evidence="9 13">2.7.1.-</ecNumber>
    </submittedName>
    <submittedName>
        <fullName evidence="11">PTS glucose transporter subunit IIA</fullName>
    </submittedName>
    <submittedName>
        <fullName evidence="13">PTS system glucose-like transporter subunit IIA</fullName>
    </submittedName>
    <submittedName>
        <fullName evidence="8">PTS system, glucose-like IIA component</fullName>
    </submittedName>
</protein>
<dbReference type="EMBL" id="LK933194">
    <property type="protein sequence ID" value="CDT49315.1"/>
    <property type="molecule type" value="Genomic_DNA"/>
</dbReference>
<comment type="subcellular location">
    <subcellularLocation>
        <location evidence="1">Cytoplasm</location>
    </subcellularLocation>
</comment>
<evidence type="ECO:0000313" key="14">
    <source>
        <dbReference type="Proteomes" id="UP000189137"/>
    </source>
</evidence>
<dbReference type="InterPro" id="IPR050890">
    <property type="entry name" value="PTS_EIIA_component"/>
</dbReference>
<evidence type="ECO:0000256" key="5">
    <source>
        <dbReference type="ARBA" id="ARBA00022683"/>
    </source>
</evidence>
<evidence type="ECO:0000256" key="3">
    <source>
        <dbReference type="ARBA" id="ARBA00022597"/>
    </source>
</evidence>
<dbReference type="FunFam" id="2.70.70.10:FF:000001">
    <property type="entry name" value="PTS system glucose-specific IIA component"/>
    <property type="match status" value="1"/>
</dbReference>
<evidence type="ECO:0000313" key="13">
    <source>
        <dbReference type="EMBL" id="VFD30206.1"/>
    </source>
</evidence>
<dbReference type="GO" id="GO:0009401">
    <property type="term" value="P:phosphoenolpyruvate-dependent sugar phosphotransferase system"/>
    <property type="evidence" value="ECO:0007669"/>
    <property type="project" value="UniProtKB-KW"/>
</dbReference>
<dbReference type="PATRIC" id="fig|1496.897.peg.3664"/>
<evidence type="ECO:0000313" key="11">
    <source>
        <dbReference type="EMBL" id="HBH1540628.1"/>
    </source>
</evidence>
<reference evidence="11" key="4">
    <citation type="submission" date="2021-06" db="EMBL/GenBank/DDBJ databases">
        <authorList>
            <consortium name="NCBI Pathogen Detection Project"/>
        </authorList>
    </citation>
    <scope>NUCLEOTIDE SEQUENCE</scope>
    <source>
        <strain evidence="11">HN1000</strain>
    </source>
</reference>
<evidence type="ECO:0000313" key="8">
    <source>
        <dbReference type="EMBL" id="CDS88979.1"/>
    </source>
</evidence>
<dbReference type="InterPro" id="IPR001127">
    <property type="entry name" value="PTS_EIIA_1_perm"/>
</dbReference>
<organism evidence="9">
    <name type="scientific">Clostridioides difficile</name>
    <name type="common">Peptoclostridium difficile</name>
    <dbReference type="NCBI Taxonomy" id="1496"/>
    <lineage>
        <taxon>Bacteria</taxon>
        <taxon>Bacillati</taxon>
        <taxon>Bacillota</taxon>
        <taxon>Clostridia</taxon>
        <taxon>Peptostreptococcales</taxon>
        <taxon>Peptostreptococcaceae</taxon>
        <taxon>Clostridioides</taxon>
    </lineage>
</organism>
<evidence type="ECO:0000256" key="6">
    <source>
        <dbReference type="ARBA" id="ARBA00022777"/>
    </source>
</evidence>
<dbReference type="PANTHER" id="PTHR45008:SF1">
    <property type="entry name" value="PTS SYSTEM GLUCOSE-SPECIFIC EIIA COMPONENT"/>
    <property type="match status" value="1"/>
</dbReference>
<keyword evidence="3 11" id="KW-0762">Sugar transport</keyword>
<keyword evidence="6" id="KW-0418">Kinase</keyword>
<accession>A0A031WGV8</accession>
<evidence type="ECO:0000256" key="4">
    <source>
        <dbReference type="ARBA" id="ARBA00022679"/>
    </source>
</evidence>
<sequence>MFNIFKKKENKIEKIYSPFKGNLVNLEDVPDAVFAQKMMGDGVAIIPSEGKLYSPVDGEIVNVFDTKHAIMIKSNDNTNILIHVGLETMSLEGKPFDVKVKAGDKVKAKDLIMEVDLDFITSNDLNIITPVVIMDDADSVKRTVKDRIEPGNVDINSIIMEVE</sequence>
<name>A0A031WGV8_CLODI</name>
<evidence type="ECO:0000313" key="10">
    <source>
        <dbReference type="EMBL" id="CDT49315.1"/>
    </source>
</evidence>
<keyword evidence="4 9" id="KW-0808">Transferase</keyword>
<dbReference type="Proteomes" id="UP000189137">
    <property type="component" value="Unassembled WGS sequence"/>
</dbReference>
<dbReference type="EMBL" id="CAADAN010000002">
    <property type="protein sequence ID" value="VFD30206.1"/>
    <property type="molecule type" value="Genomic_DNA"/>
</dbReference>
<dbReference type="RefSeq" id="WP_003440003.1">
    <property type="nucleotide sequence ID" value="NZ_AP031492.1"/>
</dbReference>
<evidence type="ECO:0000256" key="1">
    <source>
        <dbReference type="ARBA" id="ARBA00004496"/>
    </source>
</evidence>
<dbReference type="SUPFAM" id="SSF51261">
    <property type="entry name" value="Duplicated hybrid motif"/>
    <property type="match status" value="1"/>
</dbReference>
<evidence type="ECO:0000313" key="9">
    <source>
        <dbReference type="EMBL" id="CDS89614.1"/>
    </source>
</evidence>
<dbReference type="GO" id="GO:0016301">
    <property type="term" value="F:kinase activity"/>
    <property type="evidence" value="ECO:0007669"/>
    <property type="project" value="UniProtKB-KW"/>
</dbReference>
<evidence type="ECO:0000259" key="7">
    <source>
        <dbReference type="PROSITE" id="PS51093"/>
    </source>
</evidence>
<dbReference type="Pfam" id="PF00358">
    <property type="entry name" value="PTS_EIIA_1"/>
    <property type="match status" value="1"/>
</dbReference>
<dbReference type="PROSITE" id="PS51093">
    <property type="entry name" value="PTS_EIIA_TYPE_1"/>
    <property type="match status" value="1"/>
</dbReference>
<dbReference type="InterPro" id="IPR011055">
    <property type="entry name" value="Dup_hybrid_motif"/>
</dbReference>
<dbReference type="EMBL" id="LK932411">
    <property type="protein sequence ID" value="CDS89614.1"/>
    <property type="molecule type" value="Genomic_DNA"/>
</dbReference>
<proteinExistence type="predicted"/>
<dbReference type="Proteomes" id="UP000878956">
    <property type="component" value="Unassembled WGS sequence"/>
</dbReference>
<reference evidence="9" key="1">
    <citation type="submission" date="2014-07" db="EMBL/GenBank/DDBJ databases">
        <authorList>
            <person name="Monot Marc"/>
        </authorList>
    </citation>
    <scope>NUCLEOTIDE SEQUENCE</scope>
    <source>
        <strain evidence="10">7032989</strain>
        <strain evidence="9">7032994</strain>
    </source>
</reference>
<dbReference type="KEGG" id="pdf:CD630DERM_31030"/>
<dbReference type="Proteomes" id="UP000411588">
    <property type="component" value="Unassembled WGS sequence"/>
</dbReference>
<dbReference type="PANTHER" id="PTHR45008">
    <property type="entry name" value="PTS SYSTEM GLUCOSE-SPECIFIC EIIA COMPONENT"/>
    <property type="match status" value="1"/>
</dbReference>
<dbReference type="NCBIfam" id="TIGR00830">
    <property type="entry name" value="PTBA"/>
    <property type="match status" value="1"/>
</dbReference>
<evidence type="ECO:0000313" key="15">
    <source>
        <dbReference type="Proteomes" id="UP000411588"/>
    </source>
</evidence>
<dbReference type="GO" id="GO:0005737">
    <property type="term" value="C:cytoplasm"/>
    <property type="evidence" value="ECO:0007669"/>
    <property type="project" value="UniProtKB-SubCell"/>
</dbReference>
<evidence type="ECO:0000313" key="12">
    <source>
        <dbReference type="EMBL" id="SJS18665.1"/>
    </source>
</evidence>
<reference evidence="12 14" key="2">
    <citation type="submission" date="2017-02" db="EMBL/GenBank/DDBJ databases">
        <authorList>
            <consortium name="Pathogen Informatics"/>
        </authorList>
    </citation>
    <scope>NUCLEOTIDE SEQUENCE [LARGE SCALE GENOMIC DNA]</scope>
    <source>
        <strain evidence="13">Clo34</strain>
        <strain evidence="15">clo34</strain>
        <strain evidence="12 14">VRECD0157</strain>
    </source>
</reference>
<feature type="domain" description="PTS EIIA type-1" evidence="7">
    <location>
        <begin position="31"/>
        <end position="135"/>
    </location>
</feature>